<dbReference type="AlphaFoldDB" id="A0A9W6ZB01"/>
<keyword evidence="3" id="KW-0812">Transmembrane</keyword>
<dbReference type="InterPro" id="IPR007248">
    <property type="entry name" value="Mpv17_PMP22"/>
</dbReference>
<keyword evidence="5" id="KW-0472">Membrane</keyword>
<dbReference type="Proteomes" id="UP001165082">
    <property type="component" value="Unassembled WGS sequence"/>
</dbReference>
<evidence type="ECO:0000256" key="7">
    <source>
        <dbReference type="SAM" id="MobiDB-lite"/>
    </source>
</evidence>
<evidence type="ECO:0000256" key="6">
    <source>
        <dbReference type="RuleBase" id="RU363053"/>
    </source>
</evidence>
<dbReference type="PANTHER" id="PTHR11266">
    <property type="entry name" value="PEROXISOMAL MEMBRANE PROTEIN 2, PXMP2 MPV17"/>
    <property type="match status" value="1"/>
</dbReference>
<comment type="subcellular location">
    <subcellularLocation>
        <location evidence="1">Membrane</location>
        <topology evidence="1">Multi-pass membrane protein</topology>
    </subcellularLocation>
</comment>
<dbReference type="GO" id="GO:0016020">
    <property type="term" value="C:membrane"/>
    <property type="evidence" value="ECO:0007669"/>
    <property type="project" value="UniProtKB-SubCell"/>
</dbReference>
<feature type="region of interest" description="Disordered" evidence="7">
    <location>
        <begin position="248"/>
        <end position="272"/>
    </location>
</feature>
<keyword evidence="4" id="KW-1133">Transmembrane helix</keyword>
<evidence type="ECO:0000256" key="3">
    <source>
        <dbReference type="ARBA" id="ARBA00022692"/>
    </source>
</evidence>
<evidence type="ECO:0000256" key="4">
    <source>
        <dbReference type="ARBA" id="ARBA00022989"/>
    </source>
</evidence>
<evidence type="ECO:0000256" key="1">
    <source>
        <dbReference type="ARBA" id="ARBA00004141"/>
    </source>
</evidence>
<comment type="similarity">
    <text evidence="2 6">Belongs to the peroxisomal membrane protein PXMP2/4 family.</text>
</comment>
<evidence type="ECO:0000256" key="2">
    <source>
        <dbReference type="ARBA" id="ARBA00006824"/>
    </source>
</evidence>
<evidence type="ECO:0000256" key="5">
    <source>
        <dbReference type="ARBA" id="ARBA00023136"/>
    </source>
</evidence>
<feature type="compositionally biased region" description="Low complexity" evidence="7">
    <location>
        <begin position="22"/>
        <end position="36"/>
    </location>
</feature>
<keyword evidence="9" id="KW-1185">Reference proteome</keyword>
<organism evidence="8 9">
    <name type="scientific">Triparma retinervis</name>
    <dbReference type="NCBI Taxonomy" id="2557542"/>
    <lineage>
        <taxon>Eukaryota</taxon>
        <taxon>Sar</taxon>
        <taxon>Stramenopiles</taxon>
        <taxon>Ochrophyta</taxon>
        <taxon>Bolidophyceae</taxon>
        <taxon>Parmales</taxon>
        <taxon>Triparmaceae</taxon>
        <taxon>Triparma</taxon>
    </lineage>
</organism>
<accession>A0A9W6ZB01</accession>
<sequence>MQFFRLPVSRIRPLGPPRRFSSSKASTKVSSKVPSSHPSPPRPSLYKRYTDALSENPFRVKLITAAFIFTTGDVATQVAEQTVLLDQSTGSSCSCSPSTSESKGITINVMRTAELASFGMLATTFIHCWWGVLEPIAIRTFDPVKQKFQHVLFKVVADQSFGGLCYNAIFFTVQGTVRGLKENEPIKDNVSYQLGNNLVPQLKNHWSFWPFFHFGNFWFNPLHQRVVWQNLASIGWGVVLSRVGEQNRQKEKDAGDKLGVVEEKLKPPHSDR</sequence>
<dbReference type="GO" id="GO:0005737">
    <property type="term" value="C:cytoplasm"/>
    <property type="evidence" value="ECO:0007669"/>
    <property type="project" value="TreeGrafter"/>
</dbReference>
<feature type="region of interest" description="Disordered" evidence="7">
    <location>
        <begin position="15"/>
        <end position="44"/>
    </location>
</feature>
<dbReference type="OrthoDB" id="430207at2759"/>
<name>A0A9W6ZB01_9STRA</name>
<reference evidence="8" key="1">
    <citation type="submission" date="2022-07" db="EMBL/GenBank/DDBJ databases">
        <title>Genome analysis of Parmales, a sister group of diatoms, reveals the evolutionary specialization of diatoms from phago-mixotrophs to photoautotrophs.</title>
        <authorList>
            <person name="Ban H."/>
            <person name="Sato S."/>
            <person name="Yoshikawa S."/>
            <person name="Kazumasa Y."/>
            <person name="Nakamura Y."/>
            <person name="Ichinomiya M."/>
            <person name="Saitoh K."/>
            <person name="Sato N."/>
            <person name="Blanc-Mathieu R."/>
            <person name="Endo H."/>
            <person name="Kuwata A."/>
            <person name="Ogata H."/>
        </authorList>
    </citation>
    <scope>NUCLEOTIDE SEQUENCE</scope>
</reference>
<comment type="caution">
    <text evidence="8">The sequence shown here is derived from an EMBL/GenBank/DDBJ whole genome shotgun (WGS) entry which is preliminary data.</text>
</comment>
<proteinExistence type="inferred from homology"/>
<gene>
    <name evidence="8" type="ORF">TrRE_jg2443</name>
</gene>
<protein>
    <submittedName>
        <fullName evidence="8">Uncharacterized protein</fullName>
    </submittedName>
</protein>
<evidence type="ECO:0000313" key="8">
    <source>
        <dbReference type="EMBL" id="GMH48921.1"/>
    </source>
</evidence>
<dbReference type="EMBL" id="BRXZ01001889">
    <property type="protein sequence ID" value="GMH48921.1"/>
    <property type="molecule type" value="Genomic_DNA"/>
</dbReference>
<evidence type="ECO:0000313" key="9">
    <source>
        <dbReference type="Proteomes" id="UP001165082"/>
    </source>
</evidence>
<dbReference type="Pfam" id="PF04117">
    <property type="entry name" value="Mpv17_PMP22"/>
    <property type="match status" value="1"/>
</dbReference>